<feature type="chain" id="PRO_5011969242" evidence="2">
    <location>
        <begin position="28"/>
        <end position="102"/>
    </location>
</feature>
<reference evidence="3 4" key="1">
    <citation type="submission" date="2017-06" db="EMBL/GenBank/DDBJ databases">
        <authorList>
            <person name="Kim H.J."/>
            <person name="Triplett B.A."/>
        </authorList>
    </citation>
    <scope>NUCLEOTIDE SEQUENCE [LARGE SCALE GENOMIC DNA]</scope>
    <source>
        <strain evidence="3 4">DSM 29052</strain>
    </source>
</reference>
<evidence type="ECO:0000313" key="4">
    <source>
        <dbReference type="Proteomes" id="UP000198417"/>
    </source>
</evidence>
<proteinExistence type="predicted"/>
<feature type="region of interest" description="Disordered" evidence="1">
    <location>
        <begin position="80"/>
        <end position="102"/>
    </location>
</feature>
<name>A0A238WWT5_9RHOB</name>
<feature type="signal peptide" evidence="2">
    <location>
        <begin position="1"/>
        <end position="27"/>
    </location>
</feature>
<evidence type="ECO:0000313" key="3">
    <source>
        <dbReference type="EMBL" id="SNR50059.1"/>
    </source>
</evidence>
<dbReference type="Proteomes" id="UP000198417">
    <property type="component" value="Unassembled WGS sequence"/>
</dbReference>
<evidence type="ECO:0000256" key="1">
    <source>
        <dbReference type="SAM" id="MobiDB-lite"/>
    </source>
</evidence>
<dbReference type="RefSeq" id="WP_141135099.1">
    <property type="nucleotide sequence ID" value="NZ_FZNN01000007.1"/>
</dbReference>
<accession>A0A238WWT5</accession>
<dbReference type="EMBL" id="FZNN01000007">
    <property type="protein sequence ID" value="SNR50059.1"/>
    <property type="molecule type" value="Genomic_DNA"/>
</dbReference>
<protein>
    <submittedName>
        <fullName evidence="3">Uncharacterized protein</fullName>
    </submittedName>
</protein>
<keyword evidence="2" id="KW-0732">Signal</keyword>
<keyword evidence="4" id="KW-1185">Reference proteome</keyword>
<gene>
    <name evidence="3" type="ORF">SAMN06265370_107125</name>
</gene>
<sequence>MKLLPRLSLALFLIALSFALLGPMAEAAPSCDGAMCHGCAHDDPCPDDMAKECGLCFGLVTLPRAEMVFDSAFAESSALAPLRNGRRNEDAPTGQDPPPPRG</sequence>
<evidence type="ECO:0000256" key="2">
    <source>
        <dbReference type="SAM" id="SignalP"/>
    </source>
</evidence>
<organism evidence="3 4">
    <name type="scientific">Puniceibacterium sediminis</name>
    <dbReference type="NCBI Taxonomy" id="1608407"/>
    <lineage>
        <taxon>Bacteria</taxon>
        <taxon>Pseudomonadati</taxon>
        <taxon>Pseudomonadota</taxon>
        <taxon>Alphaproteobacteria</taxon>
        <taxon>Rhodobacterales</taxon>
        <taxon>Paracoccaceae</taxon>
        <taxon>Puniceibacterium</taxon>
    </lineage>
</organism>
<dbReference type="AlphaFoldDB" id="A0A238WWT5"/>